<feature type="region of interest" description="Disordered" evidence="1">
    <location>
        <begin position="320"/>
        <end position="371"/>
    </location>
</feature>
<organism evidence="2 3">
    <name type="scientific">Macrostomum lignano</name>
    <dbReference type="NCBI Taxonomy" id="282301"/>
    <lineage>
        <taxon>Eukaryota</taxon>
        <taxon>Metazoa</taxon>
        <taxon>Spiralia</taxon>
        <taxon>Lophotrochozoa</taxon>
        <taxon>Platyhelminthes</taxon>
        <taxon>Rhabditophora</taxon>
        <taxon>Macrostomorpha</taxon>
        <taxon>Macrostomida</taxon>
        <taxon>Macrostomidae</taxon>
        <taxon>Macrostomum</taxon>
    </lineage>
</organism>
<evidence type="ECO:0000313" key="3">
    <source>
        <dbReference type="WBParaSite" id="maker-unitig_43289-snap-gene-0.2-mRNA-1"/>
    </source>
</evidence>
<feature type="region of interest" description="Disordered" evidence="1">
    <location>
        <begin position="161"/>
        <end position="190"/>
    </location>
</feature>
<evidence type="ECO:0000313" key="2">
    <source>
        <dbReference type="Proteomes" id="UP000095280"/>
    </source>
</evidence>
<evidence type="ECO:0000256" key="1">
    <source>
        <dbReference type="SAM" id="MobiDB-lite"/>
    </source>
</evidence>
<protein>
    <submittedName>
        <fullName evidence="3">EF-hand domain-containing protein</fullName>
    </submittedName>
</protein>
<feature type="compositionally biased region" description="Basic residues" evidence="1">
    <location>
        <begin position="358"/>
        <end position="369"/>
    </location>
</feature>
<feature type="compositionally biased region" description="Acidic residues" evidence="1">
    <location>
        <begin position="166"/>
        <end position="177"/>
    </location>
</feature>
<name>A0A1I8FQ94_9PLAT</name>
<dbReference type="AlphaFoldDB" id="A0A1I8FQ94"/>
<sequence>LHIVDEEGRQSVGTVGPLHPQVVRHGNKEAVLHTEHALLRAVVHMALEHRGHDCGRDLQDQHQADQTGVLRNLGWWGRAAVGGTARLFNTGKIREADISAEPAQKSKELSGSKSAGRATQLTIISRHLDSFIAPQQPQKPTSRVDEPEQVVLVDGHPDAQAQAGDAEYEEGDVEDEENHLGEGGSSSRPFGIETAARRHRRLAVSMGKPDSRLISRSLASIQVGERTNPSGLTGSQSTRVATGLSVVEVERLVAAVPAARLHLRGPHHQRGVLRGSGSMYSEDTFLRKFIGYLRDDFRSDGKVTFQNFCNAMYWIEKGHRQRRQTKRSCQDHSRENDSGAGPTDRLGDTLMGAAAGSGHRRRWRQRRPSRNISQDSFACSTAWTASPRGRLEALLAFNVIPRHRPGPTGARAGPRLTEAAGSRRAKRPQRRRRSGGRCEAVYPRRAGLTLSWRWWRSGASRRTTGCSATKLGFYESDMNQIENLLPRATASAAPVAVRPLLQRAT</sequence>
<reference evidence="3" key="1">
    <citation type="submission" date="2016-11" db="UniProtKB">
        <authorList>
            <consortium name="WormBaseParasite"/>
        </authorList>
    </citation>
    <scope>IDENTIFICATION</scope>
</reference>
<proteinExistence type="predicted"/>
<feature type="compositionally biased region" description="Basic residues" evidence="1">
    <location>
        <begin position="423"/>
        <end position="435"/>
    </location>
</feature>
<feature type="compositionally biased region" description="Basic and acidic residues" evidence="1">
    <location>
        <begin position="328"/>
        <end position="337"/>
    </location>
</feature>
<feature type="region of interest" description="Disordered" evidence="1">
    <location>
        <begin position="405"/>
        <end position="437"/>
    </location>
</feature>
<dbReference type="WBParaSite" id="maker-unitig_43289-snap-gene-0.2-mRNA-1">
    <property type="protein sequence ID" value="maker-unitig_43289-snap-gene-0.2-mRNA-1"/>
    <property type="gene ID" value="maker-unitig_43289-snap-gene-0.2"/>
</dbReference>
<dbReference type="Proteomes" id="UP000095280">
    <property type="component" value="Unplaced"/>
</dbReference>
<keyword evidence="2" id="KW-1185">Reference proteome</keyword>
<accession>A0A1I8FQ94</accession>